<accession>A0A165XKN3</accession>
<keyword evidence="2" id="KW-1185">Reference proteome</keyword>
<evidence type="ECO:0000313" key="2">
    <source>
        <dbReference type="Proteomes" id="UP000076476"/>
    </source>
</evidence>
<sequence length="61" mass="7413">MDLNQFFQNEMLNMVSPFLQLNEKGMSRMFTLLKQMGQVKWLIKHGFHCRQANFEICFKRK</sequence>
<protein>
    <submittedName>
        <fullName evidence="1">Uncharacterized protein</fullName>
    </submittedName>
</protein>
<proteinExistence type="predicted"/>
<organism evidence="1 2">
    <name type="scientific">Aeribacillus pallidus</name>
    <dbReference type="NCBI Taxonomy" id="33936"/>
    <lineage>
        <taxon>Bacteria</taxon>
        <taxon>Bacillati</taxon>
        <taxon>Bacillota</taxon>
        <taxon>Bacilli</taxon>
        <taxon>Bacillales</taxon>
        <taxon>Bacillaceae</taxon>
        <taxon>Aeribacillus</taxon>
    </lineage>
</organism>
<reference evidence="1 2" key="1">
    <citation type="submission" date="2016-04" db="EMBL/GenBank/DDBJ databases">
        <title>Draft genome sequence of Aeribacillus pallidus 8m3 from petroleum reservoir.</title>
        <authorList>
            <person name="Poltaraus A.B."/>
            <person name="Nazina T.N."/>
            <person name="Tourova T.P."/>
            <person name="Malakho S.M."/>
            <person name="Korshunova A.V."/>
            <person name="Sokolova D.S."/>
        </authorList>
    </citation>
    <scope>NUCLEOTIDE SEQUENCE [LARGE SCALE GENOMIC DNA]</scope>
    <source>
        <strain evidence="1 2">8m3</strain>
    </source>
</reference>
<dbReference type="Proteomes" id="UP000076476">
    <property type="component" value="Unassembled WGS sequence"/>
</dbReference>
<evidence type="ECO:0000313" key="1">
    <source>
        <dbReference type="EMBL" id="KZN96134.1"/>
    </source>
</evidence>
<gene>
    <name evidence="1" type="ORF">AZI98_10180</name>
</gene>
<dbReference type="EMBL" id="LWBR01000025">
    <property type="protein sequence ID" value="KZN96134.1"/>
    <property type="molecule type" value="Genomic_DNA"/>
</dbReference>
<dbReference type="AlphaFoldDB" id="A0A165XKN3"/>
<name>A0A165XKN3_9BACI</name>
<comment type="caution">
    <text evidence="1">The sequence shown here is derived from an EMBL/GenBank/DDBJ whole genome shotgun (WGS) entry which is preliminary data.</text>
</comment>